<dbReference type="GO" id="GO:0031573">
    <property type="term" value="P:mitotic intra-S DNA damage checkpoint signaling"/>
    <property type="evidence" value="ECO:0007669"/>
    <property type="project" value="TreeGrafter"/>
</dbReference>
<dbReference type="GO" id="GO:0000076">
    <property type="term" value="P:DNA replication checkpoint signaling"/>
    <property type="evidence" value="ECO:0007669"/>
    <property type="project" value="TreeGrafter"/>
</dbReference>
<feature type="region of interest" description="Disordered" evidence="1">
    <location>
        <begin position="201"/>
        <end position="263"/>
    </location>
</feature>
<gene>
    <name evidence="2" type="ORF">J5N97_015193</name>
</gene>
<dbReference type="GO" id="GO:0030896">
    <property type="term" value="C:checkpoint clamp complex"/>
    <property type="evidence" value="ECO:0007669"/>
    <property type="project" value="InterPro"/>
</dbReference>
<organism evidence="2 3">
    <name type="scientific">Dioscorea zingiberensis</name>
    <dbReference type="NCBI Taxonomy" id="325984"/>
    <lineage>
        <taxon>Eukaryota</taxon>
        <taxon>Viridiplantae</taxon>
        <taxon>Streptophyta</taxon>
        <taxon>Embryophyta</taxon>
        <taxon>Tracheophyta</taxon>
        <taxon>Spermatophyta</taxon>
        <taxon>Magnoliopsida</taxon>
        <taxon>Liliopsida</taxon>
        <taxon>Dioscoreales</taxon>
        <taxon>Dioscoreaceae</taxon>
        <taxon>Dioscorea</taxon>
    </lineage>
</organism>
<dbReference type="AlphaFoldDB" id="A0A9D5CV88"/>
<feature type="compositionally biased region" description="Acidic residues" evidence="1">
    <location>
        <begin position="244"/>
        <end position="253"/>
    </location>
</feature>
<dbReference type="PANTHER" id="PTHR15237:SF0">
    <property type="entry name" value="CELL CYCLE CHECKPOINT CONTROL PROTEIN"/>
    <property type="match status" value="1"/>
</dbReference>
<dbReference type="EMBL" id="JAGGNH010000003">
    <property type="protein sequence ID" value="KAJ0979719.1"/>
    <property type="molecule type" value="Genomic_DNA"/>
</dbReference>
<comment type="caution">
    <text evidence="2">The sequence shown here is derived from an EMBL/GenBank/DDBJ whole genome shotgun (WGS) entry which is preliminary data.</text>
</comment>
<dbReference type="GO" id="GO:0006281">
    <property type="term" value="P:DNA repair"/>
    <property type="evidence" value="ECO:0007669"/>
    <property type="project" value="TreeGrafter"/>
</dbReference>
<dbReference type="Gene3D" id="3.70.10.10">
    <property type="match status" value="1"/>
</dbReference>
<dbReference type="PANTHER" id="PTHR15237">
    <property type="entry name" value="DNA REPAIR PROTEIN RAD9"/>
    <property type="match status" value="1"/>
</dbReference>
<dbReference type="OrthoDB" id="60092at2759"/>
<name>A0A9D5CV88_9LILI</name>
<reference evidence="2" key="2">
    <citation type="journal article" date="2022" name="Hortic Res">
        <title>The genome of Dioscorea zingiberensis sheds light on the biosynthesis, origin and evolution of the medicinally important diosgenin saponins.</title>
        <authorList>
            <person name="Li Y."/>
            <person name="Tan C."/>
            <person name="Li Z."/>
            <person name="Guo J."/>
            <person name="Li S."/>
            <person name="Chen X."/>
            <person name="Wang C."/>
            <person name="Dai X."/>
            <person name="Yang H."/>
            <person name="Song W."/>
            <person name="Hou L."/>
            <person name="Xu J."/>
            <person name="Tong Z."/>
            <person name="Xu A."/>
            <person name="Yuan X."/>
            <person name="Wang W."/>
            <person name="Yang Q."/>
            <person name="Chen L."/>
            <person name="Sun Z."/>
            <person name="Wang K."/>
            <person name="Pan B."/>
            <person name="Chen J."/>
            <person name="Bao Y."/>
            <person name="Liu F."/>
            <person name="Qi X."/>
            <person name="Gang D.R."/>
            <person name="Wen J."/>
            <person name="Li J."/>
        </authorList>
    </citation>
    <scope>NUCLEOTIDE SEQUENCE</scope>
    <source>
        <strain evidence="2">Dzin_1.0</strain>
    </source>
</reference>
<evidence type="ECO:0000313" key="2">
    <source>
        <dbReference type="EMBL" id="KAJ0979719.1"/>
    </source>
</evidence>
<proteinExistence type="predicted"/>
<reference evidence="2" key="1">
    <citation type="submission" date="2021-03" db="EMBL/GenBank/DDBJ databases">
        <authorList>
            <person name="Li Z."/>
            <person name="Yang C."/>
        </authorList>
    </citation>
    <scope>NUCLEOTIDE SEQUENCE</scope>
    <source>
        <strain evidence="2">Dzin_1.0</strain>
        <tissue evidence="2">Leaf</tissue>
    </source>
</reference>
<dbReference type="Proteomes" id="UP001085076">
    <property type="component" value="Miscellaneous, Linkage group lg03"/>
</dbReference>
<feature type="compositionally biased region" description="Polar residues" evidence="1">
    <location>
        <begin position="177"/>
        <end position="186"/>
    </location>
</feature>
<accession>A0A9D5CV88</accession>
<dbReference type="InterPro" id="IPR007268">
    <property type="entry name" value="Rad9/Ddc1"/>
</dbReference>
<evidence type="ECO:0000313" key="3">
    <source>
        <dbReference type="Proteomes" id="UP001085076"/>
    </source>
</evidence>
<dbReference type="GO" id="GO:0071479">
    <property type="term" value="P:cellular response to ionizing radiation"/>
    <property type="evidence" value="ECO:0007669"/>
    <property type="project" value="TreeGrafter"/>
</dbReference>
<protein>
    <submittedName>
        <fullName evidence="2">Uncharacterized protein</fullName>
    </submittedName>
</protein>
<sequence length="263" mass="29525">MVRPRDLTRLLANFQSLLHEITVIATEQSARSVDDGGEIGGKAVELGNDGDMALQTQLWIDPTEEFLQYKHAGDPVDVTFGVKELKVPLYFLRTRHFFHFAKDVRLTFSYFLRKLANQHPVMTSNDQGACGMGTEGEPARAPSPISAHPSNHTKIWFDLTVSAAKSSDGTRERHIQTEGNPSCTLQNNMQSLNVVDVSKTPPAREHLPDIQQPMETDNVNVHPDEAEADRNHQTQHHPSNWVGDDGDEDEDEVYVQSTPHFYE</sequence>
<evidence type="ECO:0000256" key="1">
    <source>
        <dbReference type="SAM" id="MobiDB-lite"/>
    </source>
</evidence>
<feature type="region of interest" description="Disordered" evidence="1">
    <location>
        <begin position="167"/>
        <end position="186"/>
    </location>
</feature>
<dbReference type="Pfam" id="PF04139">
    <property type="entry name" value="Rad9"/>
    <property type="match status" value="1"/>
</dbReference>
<keyword evidence="3" id="KW-1185">Reference proteome</keyword>
<feature type="compositionally biased region" description="Basic and acidic residues" evidence="1">
    <location>
        <begin position="222"/>
        <end position="232"/>
    </location>
</feature>